<dbReference type="CDD" id="cd16928">
    <property type="entry name" value="HATPase_GyrB-like"/>
    <property type="match status" value="1"/>
</dbReference>
<dbReference type="PROSITE" id="PS50819">
    <property type="entry name" value="INTEIN_ENDONUCLEASE"/>
    <property type="match status" value="1"/>
</dbReference>
<evidence type="ECO:0000259" key="15">
    <source>
        <dbReference type="PROSITE" id="PS50880"/>
    </source>
</evidence>
<dbReference type="InParanoid" id="A0A1Q6DUG4"/>
<dbReference type="Gene3D" id="3.30.565.10">
    <property type="entry name" value="Histidine kinase-like ATPase, C-terminal domain"/>
    <property type="match status" value="1"/>
</dbReference>
<dbReference type="InterPro" id="IPR018522">
    <property type="entry name" value="TopoIIA_CS"/>
</dbReference>
<comment type="catalytic activity">
    <reaction evidence="1 12">
        <text>ATP-dependent breakage, passage and rejoining of double-stranded DNA.</text>
        <dbReference type="EC" id="5.6.2.2"/>
    </reaction>
</comment>
<dbReference type="GO" id="GO:0046872">
    <property type="term" value="F:metal ion binding"/>
    <property type="evidence" value="ECO:0007669"/>
    <property type="project" value="UniProtKB-KW"/>
</dbReference>
<evidence type="ECO:0000256" key="10">
    <source>
        <dbReference type="ARBA" id="ARBA00023125"/>
    </source>
</evidence>
<keyword evidence="6 12" id="KW-0067">ATP-binding</keyword>
<keyword evidence="11 12" id="KW-0413">Isomerase</keyword>
<dbReference type="NCBIfam" id="TIGR01443">
    <property type="entry name" value="intein_Cterm"/>
    <property type="match status" value="1"/>
</dbReference>
<name>A0A1Q6DUG4_METT1</name>
<dbReference type="InterPro" id="IPR013506">
    <property type="entry name" value="Topo_IIA_bsu_dom2"/>
</dbReference>
<keyword evidence="12" id="KW-0963">Cytoplasm</keyword>
<dbReference type="PANTHER" id="PTHR45866">
    <property type="entry name" value="DNA GYRASE/TOPOISOMERASE SUBUNIT B"/>
    <property type="match status" value="1"/>
</dbReference>
<dbReference type="CDD" id="cd00081">
    <property type="entry name" value="Hint"/>
    <property type="match status" value="1"/>
</dbReference>
<keyword evidence="10" id="KW-0238">DNA-binding</keyword>
<keyword evidence="5" id="KW-0068">Autocatalytic cleavage</keyword>
<evidence type="ECO:0000256" key="9">
    <source>
        <dbReference type="ARBA" id="ARBA00023029"/>
    </source>
</evidence>
<evidence type="ECO:0000256" key="2">
    <source>
        <dbReference type="ARBA" id="ARBA00010708"/>
    </source>
</evidence>
<keyword evidence="7 12" id="KW-0460">Magnesium</keyword>
<accession>A0A1Q6DUG4</accession>
<evidence type="ECO:0000313" key="16">
    <source>
        <dbReference type="EMBL" id="OKY77952.1"/>
    </source>
</evidence>
<dbReference type="InterPro" id="IPR036890">
    <property type="entry name" value="HATPase_C_sf"/>
</dbReference>
<dbReference type="SMART" id="SM00305">
    <property type="entry name" value="HintC"/>
    <property type="match status" value="1"/>
</dbReference>
<dbReference type="PROSITE" id="PS50817">
    <property type="entry name" value="INTEIN_N_TER"/>
    <property type="match status" value="1"/>
</dbReference>
<dbReference type="PROSITE" id="PS00177">
    <property type="entry name" value="TOPOISOMERASE_II"/>
    <property type="match status" value="1"/>
</dbReference>
<feature type="site" description="Interaction with DNA" evidence="12">
    <location>
        <position position="449"/>
    </location>
</feature>
<dbReference type="GO" id="GO:0004519">
    <property type="term" value="F:endonuclease activity"/>
    <property type="evidence" value="ECO:0007669"/>
    <property type="project" value="InterPro"/>
</dbReference>
<dbReference type="GO" id="GO:0016539">
    <property type="term" value="P:intein-mediated protein splicing"/>
    <property type="evidence" value="ECO:0007669"/>
    <property type="project" value="InterPro"/>
</dbReference>
<comment type="caution">
    <text evidence="12">Lacks conserved residue(s) required for the propagation of feature annotation.</text>
</comment>
<dbReference type="InterPro" id="IPR030934">
    <property type="entry name" value="Intein_C"/>
</dbReference>
<evidence type="ECO:0000256" key="11">
    <source>
        <dbReference type="ARBA" id="ARBA00023235"/>
    </source>
</evidence>
<feature type="domain" description="Toprim" evidence="15">
    <location>
        <begin position="415"/>
        <end position="513"/>
    </location>
</feature>
<dbReference type="InterPro" id="IPR003587">
    <property type="entry name" value="Hint_dom_N"/>
</dbReference>
<organism evidence="16 17">
    <name type="scientific">Methanohalarchaeum thermophilum</name>
    <dbReference type="NCBI Taxonomy" id="1903181"/>
    <lineage>
        <taxon>Archaea</taxon>
        <taxon>Methanobacteriati</taxon>
        <taxon>Methanobacteriota</taxon>
        <taxon>Methanonatronarchaeia</taxon>
        <taxon>Methanonatronarchaeales</taxon>
        <taxon>Methanonatronarchaeaceae</taxon>
        <taxon>Candidatus Methanohalarchaeum</taxon>
    </lineage>
</organism>
<dbReference type="GO" id="GO:0005737">
    <property type="term" value="C:cytoplasm"/>
    <property type="evidence" value="ECO:0007669"/>
    <property type="project" value="UniProtKB-SubCell"/>
</dbReference>
<dbReference type="FunFam" id="3.30.565.10:FF:000002">
    <property type="entry name" value="DNA gyrase subunit B"/>
    <property type="match status" value="1"/>
</dbReference>
<dbReference type="InterPro" id="IPR001241">
    <property type="entry name" value="Topo_IIA"/>
</dbReference>
<dbReference type="Pfam" id="PF01751">
    <property type="entry name" value="Toprim"/>
    <property type="match status" value="1"/>
</dbReference>
<dbReference type="InterPro" id="IPR003594">
    <property type="entry name" value="HATPase_dom"/>
</dbReference>
<dbReference type="Gene3D" id="3.30.230.10">
    <property type="match status" value="1"/>
</dbReference>
<dbReference type="Gene3D" id="3.10.28.10">
    <property type="entry name" value="Homing endonucleases"/>
    <property type="match status" value="1"/>
</dbReference>
<feature type="region of interest" description="Disordered" evidence="13">
    <location>
        <begin position="386"/>
        <end position="407"/>
    </location>
</feature>
<dbReference type="SMART" id="SM00387">
    <property type="entry name" value="HATPase_c"/>
    <property type="match status" value="1"/>
</dbReference>
<dbReference type="InterPro" id="IPR013759">
    <property type="entry name" value="Topo_IIA_B_C"/>
</dbReference>
<keyword evidence="9 12" id="KW-0799">Topoisomerase</keyword>
<dbReference type="AlphaFoldDB" id="A0A1Q6DUG4"/>
<dbReference type="InterPro" id="IPR003586">
    <property type="entry name" value="Hint_dom_C"/>
</dbReference>
<evidence type="ECO:0000256" key="1">
    <source>
        <dbReference type="ARBA" id="ARBA00000185"/>
    </source>
</evidence>
<dbReference type="SMART" id="SM00433">
    <property type="entry name" value="TOP2c"/>
    <property type="match status" value="1"/>
</dbReference>
<dbReference type="HAMAP" id="MF_01898">
    <property type="entry name" value="GyrB"/>
    <property type="match status" value="1"/>
</dbReference>
<dbReference type="GO" id="GO:0006265">
    <property type="term" value="P:DNA topological change"/>
    <property type="evidence" value="ECO:0007669"/>
    <property type="project" value="UniProtKB-UniRule"/>
</dbReference>
<dbReference type="STRING" id="1903181.BTN85_0430"/>
<comment type="function">
    <text evidence="12">A type II topoisomerase that negatively supercoils closed circular double-stranded (ds) DNA in an ATP-dependent manner to modulate DNA topology and maintain chromosomes in an underwound state. Negative supercoiling favors strand separation, and DNA replication, transcription, recombination and repair, all of which involve strand separation. Also able to catalyze the interconversion of other topological isomers of dsDNA rings, including catenanes and knotted rings. Type II topoisomerases break and join 2 DNA strands simultaneously in an ATP-dependent manner.</text>
</comment>
<dbReference type="Proteomes" id="UP000185744">
    <property type="component" value="Unassembled WGS sequence"/>
</dbReference>
<dbReference type="InterPro" id="IPR002288">
    <property type="entry name" value="DNA_gyrase_B_C"/>
</dbReference>
<dbReference type="SUPFAM" id="SSF54211">
    <property type="entry name" value="Ribosomal protein S5 domain 2-like"/>
    <property type="match status" value="1"/>
</dbReference>
<dbReference type="NCBIfam" id="TIGR01445">
    <property type="entry name" value="intein_Nterm"/>
    <property type="match status" value="1"/>
</dbReference>
<dbReference type="Pfam" id="PF00986">
    <property type="entry name" value="DNA_gyraseB_C"/>
    <property type="match status" value="1"/>
</dbReference>
<dbReference type="InterPro" id="IPR014721">
    <property type="entry name" value="Ribsml_uS5_D2-typ_fold_subgr"/>
</dbReference>
<dbReference type="Gene3D" id="2.170.16.10">
    <property type="entry name" value="Hedgehog/Intein (Hint) domain"/>
    <property type="match status" value="1"/>
</dbReference>
<keyword evidence="17" id="KW-1185">Reference proteome</keyword>
<dbReference type="InterPro" id="IPR006141">
    <property type="entry name" value="Intein_N"/>
</dbReference>
<comment type="subunit">
    <text evidence="12">Heterotetramer, composed of two GyrA and two GyrB chains. In the heterotetramer, GyrA contains the active site tyrosine that forms a transient covalent intermediate with DNA, while GyrB binds cofactors and catalyzes ATP hydrolysis.</text>
</comment>
<proteinExistence type="inferred from homology"/>
<dbReference type="GO" id="GO:0006261">
    <property type="term" value="P:DNA-templated DNA replication"/>
    <property type="evidence" value="ECO:0007669"/>
    <property type="project" value="UniProtKB-UniRule"/>
</dbReference>
<evidence type="ECO:0000256" key="13">
    <source>
        <dbReference type="SAM" id="MobiDB-lite"/>
    </source>
</evidence>
<comment type="miscellaneous">
    <text evidence="12">Few gyrases are as efficient as E.coli at forming negative supercoils. Not all organisms have 2 type II topoisomerases; in organisms with a single type II topoisomerase this enzyme also has to decatenate newly replicated chromosomes.</text>
</comment>
<dbReference type="EMBL" id="MSDW01000001">
    <property type="protein sequence ID" value="OKY77952.1"/>
    <property type="molecule type" value="Genomic_DNA"/>
</dbReference>
<dbReference type="InterPro" id="IPR011557">
    <property type="entry name" value="GyrB"/>
</dbReference>
<comment type="similarity">
    <text evidence="2 12">Belongs to the type II topoisomerase GyrB family.</text>
</comment>
<dbReference type="SMART" id="SM00306">
    <property type="entry name" value="HintN"/>
    <property type="match status" value="1"/>
</dbReference>
<dbReference type="InterPro" id="IPR006171">
    <property type="entry name" value="TOPRIM_dom"/>
</dbReference>
<reference evidence="16" key="1">
    <citation type="submission" date="2016-12" db="EMBL/GenBank/DDBJ databases">
        <title>Discovery of methanogenic haloarchaea.</title>
        <authorList>
            <person name="Sorokin D.Y."/>
            <person name="Makarova K.S."/>
            <person name="Abbas B."/>
            <person name="Ferrer M."/>
            <person name="Golyshin P.N."/>
        </authorList>
    </citation>
    <scope>NUCLEOTIDE SEQUENCE [LARGE SCALE GENOMIC DNA]</scope>
    <source>
        <strain evidence="16">HMET1</strain>
    </source>
</reference>
<dbReference type="GO" id="GO:0005524">
    <property type="term" value="F:ATP binding"/>
    <property type="evidence" value="ECO:0007669"/>
    <property type="project" value="UniProtKB-UniRule"/>
</dbReference>
<evidence type="ECO:0000313" key="17">
    <source>
        <dbReference type="Proteomes" id="UP000185744"/>
    </source>
</evidence>
<dbReference type="InterPro" id="IPR020568">
    <property type="entry name" value="Ribosomal_Su5_D2-typ_SF"/>
</dbReference>
<gene>
    <name evidence="12" type="primary">gyrB</name>
    <name evidence="16" type="ORF">BTN85_0430</name>
</gene>
<dbReference type="Pfam" id="PF14890">
    <property type="entry name" value="Intein_splicing"/>
    <property type="match status" value="1"/>
</dbReference>
<evidence type="ECO:0000256" key="6">
    <source>
        <dbReference type="ARBA" id="ARBA00022840"/>
    </source>
</evidence>
<dbReference type="Pfam" id="PF02518">
    <property type="entry name" value="HATPase_c"/>
    <property type="match status" value="1"/>
</dbReference>
<dbReference type="PRINTS" id="PR00418">
    <property type="entry name" value="TPI2FAMILY"/>
</dbReference>
<comment type="cofactor">
    <cofactor evidence="12">
        <name>Mg(2+)</name>
        <dbReference type="ChEBI" id="CHEBI:18420"/>
    </cofactor>
    <cofactor evidence="12">
        <name>Mn(2+)</name>
        <dbReference type="ChEBI" id="CHEBI:29035"/>
    </cofactor>
    <cofactor evidence="12">
        <name>Ca(2+)</name>
        <dbReference type="ChEBI" id="CHEBI:29108"/>
    </cofactor>
    <text evidence="12">Binds two Mg(2+) per subunit. The magnesium ions form salt bridges with both the protein and the DNA. Can also accept other divalent metal cations, such as Mn(2+) or Ca(2+).</text>
</comment>
<dbReference type="CDD" id="cd00822">
    <property type="entry name" value="TopoII_Trans_DNA_gyrase"/>
    <property type="match status" value="1"/>
</dbReference>
<dbReference type="PANTHER" id="PTHR45866:SF1">
    <property type="entry name" value="DNA GYRASE SUBUNIT B, MITOCHONDRIAL"/>
    <property type="match status" value="1"/>
</dbReference>
<dbReference type="GO" id="GO:0003677">
    <property type="term" value="F:DNA binding"/>
    <property type="evidence" value="ECO:0007669"/>
    <property type="project" value="UniProtKB-KW"/>
</dbReference>
<dbReference type="Pfam" id="PF00204">
    <property type="entry name" value="DNA_gyraseB"/>
    <property type="match status" value="1"/>
</dbReference>
<evidence type="ECO:0000259" key="14">
    <source>
        <dbReference type="PROSITE" id="PS50819"/>
    </source>
</evidence>
<comment type="subcellular location">
    <subcellularLocation>
        <location evidence="12">Cytoplasm</location>
    </subcellularLocation>
</comment>
<feature type="binding site" evidence="12">
    <location>
        <position position="421"/>
    </location>
    <ligand>
        <name>Mg(2+)</name>
        <dbReference type="ChEBI" id="CHEBI:18420"/>
        <label>1</label>
        <note>catalytic</note>
    </ligand>
</feature>
<dbReference type="FunFam" id="3.30.230.10:FF:000005">
    <property type="entry name" value="DNA gyrase subunit B"/>
    <property type="match status" value="1"/>
</dbReference>
<keyword evidence="3 12" id="KW-0479">Metal-binding</keyword>
<dbReference type="PROSITE" id="PS50880">
    <property type="entry name" value="TOPRIM"/>
    <property type="match status" value="1"/>
</dbReference>
<dbReference type="InterPro" id="IPR004042">
    <property type="entry name" value="Intein_endonuc_central"/>
</dbReference>
<dbReference type="SUPFAM" id="SSF55874">
    <property type="entry name" value="ATPase domain of HSP90 chaperone/DNA topoisomerase II/histidine kinase"/>
    <property type="match status" value="1"/>
</dbReference>
<dbReference type="InterPro" id="IPR000565">
    <property type="entry name" value="Topo_IIA_B"/>
</dbReference>
<evidence type="ECO:0000256" key="4">
    <source>
        <dbReference type="ARBA" id="ARBA00022741"/>
    </source>
</evidence>
<feature type="site" description="Interaction with DNA" evidence="12">
    <location>
        <position position="446"/>
    </location>
</feature>
<dbReference type="SUPFAM" id="SSF51294">
    <property type="entry name" value="Hedgehog/intein (Hint) domain"/>
    <property type="match status" value="1"/>
</dbReference>
<feature type="region of interest" description="Disordered" evidence="13">
    <location>
        <begin position="722"/>
        <end position="741"/>
    </location>
</feature>
<evidence type="ECO:0000256" key="8">
    <source>
        <dbReference type="ARBA" id="ARBA00023000"/>
    </source>
</evidence>
<evidence type="ECO:0000256" key="3">
    <source>
        <dbReference type="ARBA" id="ARBA00022723"/>
    </source>
</evidence>
<keyword evidence="8" id="KW-0651">Protein splicing</keyword>
<comment type="caution">
    <text evidence="16">The sequence shown here is derived from an EMBL/GenBank/DDBJ whole genome shotgun (WGS) entry which is preliminary data.</text>
</comment>
<dbReference type="PROSITE" id="PS50818">
    <property type="entry name" value="INTEIN_C_TER"/>
    <property type="match status" value="1"/>
</dbReference>
<dbReference type="InterPro" id="IPR027434">
    <property type="entry name" value="Homing_endonucl"/>
</dbReference>
<dbReference type="SUPFAM" id="SSF56719">
    <property type="entry name" value="Type II DNA topoisomerase"/>
    <property type="match status" value="2"/>
</dbReference>
<sequence length="1164" mass="132753">MGLEYSSRDIKVLEGLKAVRKRPGMYIGNTSERGLHHLIYEVVDNSIDEAMAGYCDEIKVKIKENNDVVVEDNGRGIPIDTHPEIDKSGVEIVMTKLHAGGKFDNKSYKVSGGLHGVGVSVVNALSAHLEVNVRRDGGVYHQEYEKGLPKTELKKVGETEETGTKIRFRPDPEIFDEIKFNYDKIVTRMRELAFLNKGLKIVVYNEKNDEKTNFFYEGGIKSFVKDINETKDVINDEPIYLTEKMDEVEVEVAIQYTNGFNENIMAFANNIHTKEGGTHLSGFKSALTRVINKYAHDQGLLDEETKFSGGDVREGLTAVVSVKLKDPQFEGQTKTKLGNTEVRGIVRSIVNSYLRNYLLENPAVSKSIVQKSKQAMRARKAAKEAKELTRRKSALETTTLPGKLSDCTTKDPEKGELFIVEGDSAGGSAKQARDREFQAILPLKGKILNVEKARLDRILDNKEIKSLIKAIGTGIDDEFSLEKRRYGKIIIMSVDGAEKTLVKEPRGRIRFVKIGNFIDKALKEPKKYRGYEVLCFSKKTKETTFKPIKSIIRHELSENLYEIQTQKGRKIKVTSSHSVFSYEDEEIKLKKGEDVEPGDKIVAPKKIPLIDTGIQKIDVKEILKEDKKTNGNKSSIKEQINQKSVDKNSTSQFIQEKEHNLVETQKNSLNVSTTCKIKISDLTENSGLNLKDKDFYQGDYCACGKTTEKQKIESKKPFVKETIRTRKSSDSEMDSDREDRDNIDLRNVKDKKIKQIDSNILKGEINRYLKLDRELMKLMGFLTSNAFLLSKNTLDIFYENEELLEQQKNRILDKFCLKPREYEIINNKQLKIKNKYLSNLIEKILGLKQSKTSRNVPDLIFNVSKKRRLSFLRGYLKANSEIKENKLKIKFFTKSLANGFMYFLSTLGVTSNLSKISEPSKKGLELNNTTFEPQNKYKIEIKNPKDINKLKSSWQELKGHRKLEDKLETFKAKNLSNSGKDKEIQGDLITLEVESIKQVEPTNGYVYDFSVREDENFVAGAGGICAHNTDADVDGAHISTLLLTFFYRYMKPLIENEMIYLARPPLFKVTKGRKSKYVYSEEEKRKLLDKWDGGSVQRYKGLGEMSTKELWETTMNPENRILLKVKNMDEIGANELFSTLMGEKVEPRREFIMENATNVSNLDI</sequence>
<dbReference type="InterPro" id="IPR036844">
    <property type="entry name" value="Hint_dom_sf"/>
</dbReference>
<protein>
    <recommendedName>
        <fullName evidence="12">DNA gyrase subunit B</fullName>
        <ecNumber evidence="12">5.6.2.2</ecNumber>
    </recommendedName>
</protein>
<dbReference type="GO" id="GO:0003918">
    <property type="term" value="F:DNA topoisomerase type II (double strand cut, ATP-hydrolyzing) activity"/>
    <property type="evidence" value="ECO:0007669"/>
    <property type="project" value="UniProtKB-UniRule"/>
</dbReference>
<keyword evidence="4 12" id="KW-0547">Nucleotide-binding</keyword>
<evidence type="ECO:0000256" key="12">
    <source>
        <dbReference type="HAMAP-Rule" id="MF_01898"/>
    </source>
</evidence>
<dbReference type="Gene3D" id="3.40.50.670">
    <property type="match status" value="2"/>
</dbReference>
<evidence type="ECO:0000256" key="5">
    <source>
        <dbReference type="ARBA" id="ARBA00022813"/>
    </source>
</evidence>
<dbReference type="GO" id="GO:0005694">
    <property type="term" value="C:chromosome"/>
    <property type="evidence" value="ECO:0007669"/>
    <property type="project" value="InterPro"/>
</dbReference>
<dbReference type="InterPro" id="IPR006142">
    <property type="entry name" value="INTEIN"/>
</dbReference>
<dbReference type="InterPro" id="IPR013760">
    <property type="entry name" value="Topo_IIA-like_dom_sf"/>
</dbReference>
<evidence type="ECO:0000256" key="7">
    <source>
        <dbReference type="ARBA" id="ARBA00022842"/>
    </source>
</evidence>
<dbReference type="NCBIfam" id="NF004189">
    <property type="entry name" value="PRK05644.1"/>
    <property type="match status" value="1"/>
</dbReference>
<dbReference type="PRINTS" id="PR01159">
    <property type="entry name" value="DNAGYRASEB"/>
</dbReference>
<dbReference type="SUPFAM" id="SSF55608">
    <property type="entry name" value="Homing endonucleases"/>
    <property type="match status" value="1"/>
</dbReference>
<dbReference type="PRINTS" id="PR00379">
    <property type="entry name" value="INTEIN"/>
</dbReference>
<dbReference type="EC" id="5.6.2.2" evidence="12"/>
<feature type="domain" description="DOD-type homing endonuclease" evidence="14">
    <location>
        <begin position="778"/>
        <end position="909"/>
    </location>
</feature>